<protein>
    <submittedName>
        <fullName evidence="2">DUF4251 domain-containing protein</fullName>
    </submittedName>
</protein>
<feature type="signal peptide" evidence="1">
    <location>
        <begin position="1"/>
        <end position="22"/>
    </location>
</feature>
<evidence type="ECO:0000313" key="2">
    <source>
        <dbReference type="EMBL" id="MFC4220205.1"/>
    </source>
</evidence>
<gene>
    <name evidence="2" type="ORF">ACFOWS_08675</name>
</gene>
<dbReference type="Gene3D" id="2.40.128.410">
    <property type="match status" value="1"/>
</dbReference>
<dbReference type="EMBL" id="JBHSCL010000004">
    <property type="protein sequence ID" value="MFC4220205.1"/>
    <property type="molecule type" value="Genomic_DNA"/>
</dbReference>
<reference evidence="3" key="1">
    <citation type="journal article" date="2019" name="Int. J. Syst. Evol. Microbiol.">
        <title>The Global Catalogue of Microorganisms (GCM) 10K type strain sequencing project: providing services to taxonomists for standard genome sequencing and annotation.</title>
        <authorList>
            <consortium name="The Broad Institute Genomics Platform"/>
            <consortium name="The Broad Institute Genome Sequencing Center for Infectious Disease"/>
            <person name="Wu L."/>
            <person name="Ma J."/>
        </authorList>
    </citation>
    <scope>NUCLEOTIDE SEQUENCE [LARGE SCALE GENOMIC DNA]</scope>
    <source>
        <strain evidence="3">CGMCC 1.15774</strain>
    </source>
</reference>
<sequence>MRKIARYIIGALALFAMGCASGSKVSATPAEIEALDNLVANQSFEINARWALPMPSQALNSISNANLLPIGSNASRIDLTGNASYLRMVGDRVEADLPYFGERQMSGGYDPQRTGIQFEGMAENLKIEPNTKTKGYTMRFDINNGLESYQVIAQLMPSRSSSFSIVSSHRTQIRYQGILSEYSEEED</sequence>
<proteinExistence type="predicted"/>
<comment type="caution">
    <text evidence="2">The sequence shown here is derived from an EMBL/GenBank/DDBJ whole genome shotgun (WGS) entry which is preliminary data.</text>
</comment>
<dbReference type="RefSeq" id="WP_379763564.1">
    <property type="nucleotide sequence ID" value="NZ_JBHSCL010000004.1"/>
</dbReference>
<dbReference type="InterPro" id="IPR025347">
    <property type="entry name" value="DUF4251"/>
</dbReference>
<keyword evidence="3" id="KW-1185">Reference proteome</keyword>
<dbReference type="Pfam" id="PF14059">
    <property type="entry name" value="DUF4251"/>
    <property type="match status" value="1"/>
</dbReference>
<accession>A0ABV8PLX7</accession>
<dbReference type="PROSITE" id="PS51257">
    <property type="entry name" value="PROKAR_LIPOPROTEIN"/>
    <property type="match status" value="1"/>
</dbReference>
<name>A0ABV8PLX7_9FLAO</name>
<keyword evidence="1" id="KW-0732">Signal</keyword>
<feature type="chain" id="PRO_5047106676" evidence="1">
    <location>
        <begin position="23"/>
        <end position="187"/>
    </location>
</feature>
<evidence type="ECO:0000313" key="3">
    <source>
        <dbReference type="Proteomes" id="UP001595841"/>
    </source>
</evidence>
<evidence type="ECO:0000256" key="1">
    <source>
        <dbReference type="SAM" id="SignalP"/>
    </source>
</evidence>
<dbReference type="Proteomes" id="UP001595841">
    <property type="component" value="Unassembled WGS sequence"/>
</dbReference>
<organism evidence="2 3">
    <name type="scientific">Flagellimonas marina</name>
    <dbReference type="NCBI Taxonomy" id="1775168"/>
    <lineage>
        <taxon>Bacteria</taxon>
        <taxon>Pseudomonadati</taxon>
        <taxon>Bacteroidota</taxon>
        <taxon>Flavobacteriia</taxon>
        <taxon>Flavobacteriales</taxon>
        <taxon>Flavobacteriaceae</taxon>
        <taxon>Flagellimonas</taxon>
    </lineage>
</organism>